<dbReference type="OrthoDB" id="363305at2"/>
<sequence>MQRKFLEELGLEKEVIDKIMAENGADIEKQKKATEKATQDLEKYKAENEGLKTQLSEANTQIQSFKEMDIDGIKASAEEWKTKYETDTKALNDKIAAKDYDYAIKDFMSNYKFIDDDVKETVINKFKAKEFKLEEGKFLGGEDFMKEYKENHKSLFVSDEPQDPIPEIVKPTGGSNPPGDTNPFKFNFMGVRPVNKE</sequence>
<name>L1Q7G7_9CLOT</name>
<evidence type="ECO:0000256" key="2">
    <source>
        <dbReference type="SAM" id="MobiDB-lite"/>
    </source>
</evidence>
<gene>
    <name evidence="3" type="ORF">HMPREF0216_02848</name>
</gene>
<evidence type="ECO:0000313" key="3">
    <source>
        <dbReference type="EMBL" id="EKY23888.1"/>
    </source>
</evidence>
<organism evidence="3 4">
    <name type="scientific">Clostridium celatum DSM 1785</name>
    <dbReference type="NCBI Taxonomy" id="545697"/>
    <lineage>
        <taxon>Bacteria</taxon>
        <taxon>Bacillati</taxon>
        <taxon>Bacillota</taxon>
        <taxon>Clostridia</taxon>
        <taxon>Eubacteriales</taxon>
        <taxon>Clostridiaceae</taxon>
        <taxon>Clostridium</taxon>
    </lineage>
</organism>
<dbReference type="PATRIC" id="fig|545697.3.peg.2799"/>
<protein>
    <recommendedName>
        <fullName evidence="5">Phage minor structural protein GP20</fullName>
    </recommendedName>
</protein>
<dbReference type="HOGENOM" id="CLU_1292541_0_0_9"/>
<dbReference type="EMBL" id="AMEZ01000092">
    <property type="protein sequence ID" value="EKY23888.1"/>
    <property type="molecule type" value="Genomic_DNA"/>
</dbReference>
<evidence type="ECO:0000313" key="4">
    <source>
        <dbReference type="Proteomes" id="UP000010420"/>
    </source>
</evidence>
<evidence type="ECO:0008006" key="5">
    <source>
        <dbReference type="Google" id="ProtNLM"/>
    </source>
</evidence>
<feature type="region of interest" description="Disordered" evidence="2">
    <location>
        <begin position="155"/>
        <end position="186"/>
    </location>
</feature>
<proteinExistence type="predicted"/>
<reference evidence="3 4" key="1">
    <citation type="submission" date="2012-05" db="EMBL/GenBank/DDBJ databases">
        <authorList>
            <person name="Weinstock G."/>
            <person name="Sodergren E."/>
            <person name="Lobos E.A."/>
            <person name="Fulton L."/>
            <person name="Fulton R."/>
            <person name="Courtney L."/>
            <person name="Fronick C."/>
            <person name="O'Laughlin M."/>
            <person name="Godfrey J."/>
            <person name="Wilson R.M."/>
            <person name="Miner T."/>
            <person name="Farmer C."/>
            <person name="Delehaunty K."/>
            <person name="Cordes M."/>
            <person name="Minx P."/>
            <person name="Tomlinson C."/>
            <person name="Chen J."/>
            <person name="Wollam A."/>
            <person name="Pepin K.H."/>
            <person name="Bhonagiri V."/>
            <person name="Zhang X."/>
            <person name="Suruliraj S."/>
            <person name="Warren W."/>
            <person name="Mitreva M."/>
            <person name="Mardis E.R."/>
            <person name="Wilson R.K."/>
        </authorList>
    </citation>
    <scope>NUCLEOTIDE SEQUENCE [LARGE SCALE GENOMIC DNA]</scope>
    <source>
        <strain evidence="3 4">DSM 1785</strain>
    </source>
</reference>
<dbReference type="STRING" id="545697.HMPREF0216_02848"/>
<feature type="coiled-coil region" evidence="1">
    <location>
        <begin position="27"/>
        <end position="68"/>
    </location>
</feature>
<dbReference type="RefSeq" id="WP_005215079.1">
    <property type="nucleotide sequence ID" value="NZ_KB291681.1"/>
</dbReference>
<keyword evidence="1" id="KW-0175">Coiled coil</keyword>
<dbReference type="InterPro" id="IPR009636">
    <property type="entry name" value="SCAF"/>
</dbReference>
<dbReference type="eggNOG" id="ENOG50334WJ">
    <property type="taxonomic scope" value="Bacteria"/>
</dbReference>
<dbReference type="Pfam" id="PF06810">
    <property type="entry name" value="Phage_scaffold"/>
    <property type="match status" value="1"/>
</dbReference>
<evidence type="ECO:0000256" key="1">
    <source>
        <dbReference type="SAM" id="Coils"/>
    </source>
</evidence>
<dbReference type="AlphaFoldDB" id="L1Q7G7"/>
<dbReference type="Proteomes" id="UP000010420">
    <property type="component" value="Unassembled WGS sequence"/>
</dbReference>
<accession>L1Q7G7</accession>
<comment type="caution">
    <text evidence="3">The sequence shown here is derived from an EMBL/GenBank/DDBJ whole genome shotgun (WGS) entry which is preliminary data.</text>
</comment>
<keyword evidence="4" id="KW-1185">Reference proteome</keyword>